<dbReference type="Proteomes" id="UP001419268">
    <property type="component" value="Unassembled WGS sequence"/>
</dbReference>
<dbReference type="EMBL" id="JBBNAG010000002">
    <property type="protein sequence ID" value="KAK9156742.1"/>
    <property type="molecule type" value="Genomic_DNA"/>
</dbReference>
<accession>A0AAP0PUA4</accession>
<keyword evidence="1" id="KW-0472">Membrane</keyword>
<feature type="transmembrane region" description="Helical" evidence="1">
    <location>
        <begin position="20"/>
        <end position="39"/>
    </location>
</feature>
<comment type="caution">
    <text evidence="2">The sequence shown here is derived from an EMBL/GenBank/DDBJ whole genome shotgun (WGS) entry which is preliminary data.</text>
</comment>
<evidence type="ECO:0000313" key="2">
    <source>
        <dbReference type="EMBL" id="KAK9156742.1"/>
    </source>
</evidence>
<evidence type="ECO:0000313" key="3">
    <source>
        <dbReference type="Proteomes" id="UP001419268"/>
    </source>
</evidence>
<proteinExistence type="predicted"/>
<evidence type="ECO:0000256" key="1">
    <source>
        <dbReference type="SAM" id="Phobius"/>
    </source>
</evidence>
<keyword evidence="1" id="KW-0812">Transmembrane</keyword>
<reference evidence="2 3" key="1">
    <citation type="submission" date="2024-01" db="EMBL/GenBank/DDBJ databases">
        <title>Genome assemblies of Stephania.</title>
        <authorList>
            <person name="Yang L."/>
        </authorList>
    </citation>
    <scope>NUCLEOTIDE SEQUENCE [LARGE SCALE GENOMIC DNA]</scope>
    <source>
        <strain evidence="2">JXDWG</strain>
        <tissue evidence="2">Leaf</tissue>
    </source>
</reference>
<name>A0AAP0PUA4_9MAGN</name>
<keyword evidence="1" id="KW-1133">Transmembrane helix</keyword>
<protein>
    <submittedName>
        <fullName evidence="2">Uncharacterized protein</fullName>
    </submittedName>
</protein>
<dbReference type="AlphaFoldDB" id="A0AAP0PUA4"/>
<sequence length="119" mass="14131">MGIMQSLNSSAALSQMLFRIFHLSFPSQLLFFFFFFLLIDNPSLHFDLKKSSFLHSIILQPLYYWDERMLGTLNWKVRDLMGYGKVSVSVVFDILKYRCDLVFLVKIFRIEQKILTKSF</sequence>
<keyword evidence="3" id="KW-1185">Reference proteome</keyword>
<gene>
    <name evidence="2" type="ORF">Scep_003316</name>
</gene>
<organism evidence="2 3">
    <name type="scientific">Stephania cephalantha</name>
    <dbReference type="NCBI Taxonomy" id="152367"/>
    <lineage>
        <taxon>Eukaryota</taxon>
        <taxon>Viridiplantae</taxon>
        <taxon>Streptophyta</taxon>
        <taxon>Embryophyta</taxon>
        <taxon>Tracheophyta</taxon>
        <taxon>Spermatophyta</taxon>
        <taxon>Magnoliopsida</taxon>
        <taxon>Ranunculales</taxon>
        <taxon>Menispermaceae</taxon>
        <taxon>Menispermoideae</taxon>
        <taxon>Cissampelideae</taxon>
        <taxon>Stephania</taxon>
    </lineage>
</organism>